<proteinExistence type="inferred from homology"/>
<evidence type="ECO:0000256" key="2">
    <source>
        <dbReference type="SAM" id="MobiDB-lite"/>
    </source>
</evidence>
<feature type="region of interest" description="Disordered" evidence="2">
    <location>
        <begin position="206"/>
        <end position="247"/>
    </location>
</feature>
<evidence type="ECO:0000256" key="1">
    <source>
        <dbReference type="ARBA" id="ARBA00025758"/>
    </source>
</evidence>
<dbReference type="AlphaFoldDB" id="A0AAN7M5M4"/>
<dbReference type="GO" id="GO:0005634">
    <property type="term" value="C:nucleus"/>
    <property type="evidence" value="ECO:0007669"/>
    <property type="project" value="TreeGrafter"/>
</dbReference>
<evidence type="ECO:0000313" key="4">
    <source>
        <dbReference type="Proteomes" id="UP001346149"/>
    </source>
</evidence>
<dbReference type="PANTHER" id="PTHR12794">
    <property type="entry name" value="GEMIN2"/>
    <property type="match status" value="1"/>
</dbReference>
<feature type="compositionally biased region" description="Polar residues" evidence="2">
    <location>
        <begin position="298"/>
        <end position="308"/>
    </location>
</feature>
<keyword evidence="4" id="KW-1185">Reference proteome</keyword>
<dbReference type="GO" id="GO:0032797">
    <property type="term" value="C:SMN complex"/>
    <property type="evidence" value="ECO:0007669"/>
    <property type="project" value="TreeGrafter"/>
</dbReference>
<dbReference type="Proteomes" id="UP001346149">
    <property type="component" value="Unassembled WGS sequence"/>
</dbReference>
<accession>A0AAN7M5M4</accession>
<evidence type="ECO:0000313" key="3">
    <source>
        <dbReference type="EMBL" id="KAK4798507.1"/>
    </source>
</evidence>
<feature type="compositionally biased region" description="Polar residues" evidence="2">
    <location>
        <begin position="24"/>
        <end position="38"/>
    </location>
</feature>
<comment type="similarity">
    <text evidence="1">Belongs to the gemin-2 family.</text>
</comment>
<gene>
    <name evidence="3" type="ORF">SAY86_030833</name>
</gene>
<name>A0AAN7M5M4_TRANT</name>
<reference evidence="3 4" key="1">
    <citation type="journal article" date="2023" name="Hortic Res">
        <title>Pangenome of water caltrop reveals structural variations and asymmetric subgenome divergence after allopolyploidization.</title>
        <authorList>
            <person name="Zhang X."/>
            <person name="Chen Y."/>
            <person name="Wang L."/>
            <person name="Yuan Y."/>
            <person name="Fang M."/>
            <person name="Shi L."/>
            <person name="Lu R."/>
            <person name="Comes H.P."/>
            <person name="Ma Y."/>
            <person name="Chen Y."/>
            <person name="Huang G."/>
            <person name="Zhou Y."/>
            <person name="Zheng Z."/>
            <person name="Qiu Y."/>
        </authorList>
    </citation>
    <scope>NUCLEOTIDE SEQUENCE [LARGE SCALE GENOMIC DNA]</scope>
    <source>
        <strain evidence="3">F231</strain>
    </source>
</reference>
<comment type="caution">
    <text evidence="3">The sequence shown here is derived from an EMBL/GenBank/DDBJ whole genome shotgun (WGS) entry which is preliminary data.</text>
</comment>
<feature type="compositionally biased region" description="Basic and acidic residues" evidence="2">
    <location>
        <begin position="211"/>
        <end position="221"/>
    </location>
</feature>
<dbReference type="Pfam" id="PF04938">
    <property type="entry name" value="SIP1"/>
    <property type="match status" value="1"/>
</dbReference>
<feature type="region of interest" description="Disordered" evidence="2">
    <location>
        <begin position="298"/>
        <end position="332"/>
    </location>
</feature>
<organism evidence="3 4">
    <name type="scientific">Trapa natans</name>
    <name type="common">Water chestnut</name>
    <dbReference type="NCBI Taxonomy" id="22666"/>
    <lineage>
        <taxon>Eukaryota</taxon>
        <taxon>Viridiplantae</taxon>
        <taxon>Streptophyta</taxon>
        <taxon>Embryophyta</taxon>
        <taxon>Tracheophyta</taxon>
        <taxon>Spermatophyta</taxon>
        <taxon>Magnoliopsida</taxon>
        <taxon>eudicotyledons</taxon>
        <taxon>Gunneridae</taxon>
        <taxon>Pentapetalae</taxon>
        <taxon>rosids</taxon>
        <taxon>malvids</taxon>
        <taxon>Myrtales</taxon>
        <taxon>Lythraceae</taxon>
        <taxon>Trapa</taxon>
    </lineage>
</organism>
<dbReference type="GO" id="GO:0000387">
    <property type="term" value="P:spliceosomal snRNP assembly"/>
    <property type="evidence" value="ECO:0007669"/>
    <property type="project" value="InterPro"/>
</dbReference>
<feature type="compositionally biased region" description="Basic residues" evidence="2">
    <location>
        <begin position="222"/>
        <end position="236"/>
    </location>
</feature>
<dbReference type="EMBL" id="JAXQNO010000005">
    <property type="protein sequence ID" value="KAK4798507.1"/>
    <property type="molecule type" value="Genomic_DNA"/>
</dbReference>
<sequence length="500" mass="55618">MAPAVMVSTDVIEATSTCDREGDPSSNIRSPRVPSSSLIGALAPEKNDQTGISSDSAAKAGFEECQESENFCGVLISDVDRDQEVPLDLSGLQREHPLNDLEAGSSSKFEKLWVSNGMIDARNGAESILEFKKKQLLDELEMGSIFQGISLSEHPGERTLIIENFPDRGFMRSSEEVVDYMRNSLKIEVIDDTAVIEPISGTTRILNETKSNSREDVEGKNTAKRARRKGKVRKTGSGKAEDSTQVSWRSRGDGAKIVYSREEMEALRFVGVAEQKKLWKEIYNGLDPAVAKEYMTLSGSKNHQQQGKSSSESSRPLRRSARPGVLGDDSGELSIIPEKWESSEMNNRNLSGLASGQSASFEENFTNLDEEDGDEDSEDSNEYYASIRRPVFVIEGEPNFEVGPPEDGLDYLRRVRWEAAQLPNLRVAKLDRSKFDKEQSVYMPVIPEIAKCPEHLMPSKQWEEEFLADFSKLRLACHALLDSFITHASCFSALFSVETC</sequence>
<protein>
    <submittedName>
        <fullName evidence="3">Uncharacterized protein</fullName>
    </submittedName>
</protein>
<dbReference type="InterPro" id="IPR035426">
    <property type="entry name" value="Gemin2/Brr1"/>
</dbReference>
<dbReference type="PANTHER" id="PTHR12794:SF0">
    <property type="entry name" value="GEM-ASSOCIATED PROTEIN 2"/>
    <property type="match status" value="1"/>
</dbReference>
<feature type="region of interest" description="Disordered" evidence="2">
    <location>
        <begin position="16"/>
        <end position="39"/>
    </location>
</feature>